<organism evidence="3 4">
    <name type="scientific">endosymbiont of Riftia pachyptila</name>
    <name type="common">vent Ph05</name>
    <dbReference type="NCBI Taxonomy" id="1048808"/>
    <lineage>
        <taxon>Bacteria</taxon>
        <taxon>Pseudomonadati</taxon>
        <taxon>Pseudomonadota</taxon>
        <taxon>Gammaproteobacteria</taxon>
        <taxon>sulfur-oxidizing symbionts</taxon>
    </lineage>
</organism>
<dbReference type="GO" id="GO:0016787">
    <property type="term" value="F:hydrolase activity"/>
    <property type="evidence" value="ECO:0007669"/>
    <property type="project" value="UniProtKB-KW"/>
</dbReference>
<dbReference type="InterPro" id="IPR000639">
    <property type="entry name" value="Epox_hydrolase-like"/>
</dbReference>
<dbReference type="InterPro" id="IPR029058">
    <property type="entry name" value="AB_hydrolase_fold"/>
</dbReference>
<dbReference type="AlphaFoldDB" id="G2DD46"/>
<evidence type="ECO:0000313" key="4">
    <source>
        <dbReference type="Proteomes" id="UP000004491"/>
    </source>
</evidence>
<name>G2DD46_9GAMM</name>
<dbReference type="EC" id="3.1.-.-" evidence="3"/>
<dbReference type="Pfam" id="PF00561">
    <property type="entry name" value="Abhydrolase_1"/>
    <property type="match status" value="1"/>
</dbReference>
<dbReference type="Gene3D" id="3.40.50.1820">
    <property type="entry name" value="alpha/beta hydrolase"/>
    <property type="match status" value="1"/>
</dbReference>
<dbReference type="Proteomes" id="UP000004491">
    <property type="component" value="Unassembled WGS sequence"/>
</dbReference>
<evidence type="ECO:0000313" key="3">
    <source>
        <dbReference type="EMBL" id="EGV51486.1"/>
    </source>
</evidence>
<dbReference type="PANTHER" id="PTHR46118">
    <property type="entry name" value="PROTEIN ABHD11"/>
    <property type="match status" value="1"/>
</dbReference>
<sequence length="286" mass="31749">MPLAARTAGGNSRCKQRSCGFQKPMSLQLHYREAGDPTAPPLILLHGLFGSSANWLGIARRLAADFRLIIPDLRNHGRSAHAMPMDYPVMVEDLLALMDRLGISAAHLCGHSMGGKVAMWLALQHPERLERLVVADIAPVSYSHRFDAIFDGLQGVDLSPEATRQQIDQQLARWVDDAGVRGYLLQNLLRIDGEWQWRLNLSGLQAALPELLSFPEVGGQAFPGEALFLHGSCSDYVRESYRPIILRHFPFARLRMIEGAGHWLYAEQPDKFTALCCSFFSADGGC</sequence>
<comment type="caution">
    <text evidence="3">The sequence shown here is derived from an EMBL/GenBank/DDBJ whole genome shotgun (WGS) entry which is preliminary data.</text>
</comment>
<accession>G2DD46</accession>
<gene>
    <name evidence="3" type="ORF">Rifp1Sym_bi00280</name>
</gene>
<keyword evidence="4" id="KW-1185">Reference proteome</keyword>
<dbReference type="PRINTS" id="PR00111">
    <property type="entry name" value="ABHYDROLASE"/>
</dbReference>
<dbReference type="PRINTS" id="PR00412">
    <property type="entry name" value="EPOXHYDRLASE"/>
</dbReference>
<evidence type="ECO:0000259" key="2">
    <source>
        <dbReference type="Pfam" id="PF00561"/>
    </source>
</evidence>
<dbReference type="SUPFAM" id="SSF53474">
    <property type="entry name" value="alpha/beta-Hydrolases"/>
    <property type="match status" value="1"/>
</dbReference>
<protein>
    <submittedName>
        <fullName evidence="3">Esterase</fullName>
        <ecNumber evidence="3">3.1.-.-</ecNumber>
    </submittedName>
</protein>
<dbReference type="InterPro" id="IPR000073">
    <property type="entry name" value="AB_hydrolase_1"/>
</dbReference>
<keyword evidence="1 3" id="KW-0378">Hydrolase</keyword>
<proteinExistence type="predicted"/>
<evidence type="ECO:0000256" key="1">
    <source>
        <dbReference type="ARBA" id="ARBA00022801"/>
    </source>
</evidence>
<feature type="domain" description="AB hydrolase-1" evidence="2">
    <location>
        <begin position="40"/>
        <end position="148"/>
    </location>
</feature>
<dbReference type="PANTHER" id="PTHR46118:SF4">
    <property type="entry name" value="PROTEIN ABHD11"/>
    <property type="match status" value="1"/>
</dbReference>
<reference evidence="3" key="1">
    <citation type="journal article" date="2011" name="ISME J.">
        <title>The endosymbionts of the deep-sea tubeworms Riftia pachyptila and Tevnia jerichonana share an identical physiology as revealed by proteogenomic analyses.</title>
        <authorList>
            <person name="Gardebrecht A."/>
            <person name="Markert S."/>
            <person name="Felbeck H."/>
            <person name="Thuermer A."/>
            <person name="Albrecht D."/>
            <person name="Wollherr A."/>
            <person name="Kabisch J."/>
            <person name="Lehmann R."/>
            <person name="Daniel R."/>
            <person name="Liesegang H."/>
            <person name="Hecker M."/>
            <person name="Sievert S.M."/>
            <person name="Schweder T."/>
        </authorList>
    </citation>
    <scope>NUCLEOTIDE SEQUENCE [LARGE SCALE GENOMIC DNA]</scope>
</reference>
<dbReference type="EMBL" id="AFOC01000036">
    <property type="protein sequence ID" value="EGV51486.1"/>
    <property type="molecule type" value="Genomic_DNA"/>
</dbReference>